<keyword evidence="5 6" id="KW-0269">Exonuclease</keyword>
<dbReference type="GO" id="GO:0009318">
    <property type="term" value="C:exodeoxyribonuclease VII complex"/>
    <property type="evidence" value="ECO:0007669"/>
    <property type="project" value="UniProtKB-UniRule"/>
</dbReference>
<dbReference type="InterPro" id="IPR003761">
    <property type="entry name" value="Exonuc_VII_S"/>
</dbReference>
<evidence type="ECO:0000256" key="5">
    <source>
        <dbReference type="ARBA" id="ARBA00022839"/>
    </source>
</evidence>
<dbReference type="EC" id="3.1.11.6" evidence="6"/>
<name>A0A927PKP1_9ACTN</name>
<dbReference type="InterPro" id="IPR037004">
    <property type="entry name" value="Exonuc_VII_ssu_sf"/>
</dbReference>
<dbReference type="HAMAP" id="MF_00337">
    <property type="entry name" value="Exonuc_7_S"/>
    <property type="match status" value="1"/>
</dbReference>
<keyword evidence="2 6" id="KW-0963">Cytoplasm</keyword>
<dbReference type="EMBL" id="JACYWE010000003">
    <property type="protein sequence ID" value="MBD8506240.1"/>
    <property type="molecule type" value="Genomic_DNA"/>
</dbReference>
<dbReference type="NCBIfam" id="NF002139">
    <property type="entry name" value="PRK00977.1-3"/>
    <property type="match status" value="1"/>
</dbReference>
<dbReference type="Gene3D" id="1.10.287.1040">
    <property type="entry name" value="Exonuclease VII, small subunit"/>
    <property type="match status" value="1"/>
</dbReference>
<dbReference type="GO" id="GO:0006308">
    <property type="term" value="P:DNA catabolic process"/>
    <property type="evidence" value="ECO:0007669"/>
    <property type="project" value="UniProtKB-UniRule"/>
</dbReference>
<dbReference type="Proteomes" id="UP000642993">
    <property type="component" value="Unassembled WGS sequence"/>
</dbReference>
<protein>
    <recommendedName>
        <fullName evidence="6">Exodeoxyribonuclease 7 small subunit</fullName>
        <ecNumber evidence="6">3.1.11.6</ecNumber>
    </recommendedName>
    <alternativeName>
        <fullName evidence="6">Exodeoxyribonuclease VII small subunit</fullName>
        <shortName evidence="6">Exonuclease VII small subunit</shortName>
    </alternativeName>
</protein>
<accession>A0A927PKP1</accession>
<dbReference type="AlphaFoldDB" id="A0A927PKP1"/>
<reference evidence="7" key="1">
    <citation type="submission" date="2020-09" db="EMBL/GenBank/DDBJ databases">
        <title>Hoyosella lacisalsi sp. nov., a halotolerant actinobacterium isolated from soil of Lake Gudzhirganskoe.</title>
        <authorList>
            <person name="Yang Q."/>
            <person name="Guo P.Y."/>
            <person name="Liu S.W."/>
            <person name="Li F.N."/>
            <person name="Sun C.H."/>
        </authorList>
    </citation>
    <scope>NUCLEOTIDE SEQUENCE</scope>
    <source>
        <strain evidence="7">G463</strain>
    </source>
</reference>
<dbReference type="NCBIfam" id="TIGR01280">
    <property type="entry name" value="xseB"/>
    <property type="match status" value="1"/>
</dbReference>
<evidence type="ECO:0000313" key="8">
    <source>
        <dbReference type="Proteomes" id="UP000642993"/>
    </source>
</evidence>
<comment type="subunit">
    <text evidence="6">Heterooligomer composed of large and small subunits.</text>
</comment>
<evidence type="ECO:0000256" key="6">
    <source>
        <dbReference type="HAMAP-Rule" id="MF_00337"/>
    </source>
</evidence>
<dbReference type="GO" id="GO:0008855">
    <property type="term" value="F:exodeoxyribonuclease VII activity"/>
    <property type="evidence" value="ECO:0007669"/>
    <property type="project" value="UniProtKB-UniRule"/>
</dbReference>
<comment type="function">
    <text evidence="6">Bidirectionally degrades single-stranded DNA into large acid-insoluble oligonucleotides, which are then degraded further into small acid-soluble oligonucleotides.</text>
</comment>
<evidence type="ECO:0000256" key="4">
    <source>
        <dbReference type="ARBA" id="ARBA00022801"/>
    </source>
</evidence>
<dbReference type="GO" id="GO:0005829">
    <property type="term" value="C:cytosol"/>
    <property type="evidence" value="ECO:0007669"/>
    <property type="project" value="TreeGrafter"/>
</dbReference>
<dbReference type="Pfam" id="PF02609">
    <property type="entry name" value="Exonuc_VII_S"/>
    <property type="match status" value="1"/>
</dbReference>
<dbReference type="SUPFAM" id="SSF116842">
    <property type="entry name" value="XseB-like"/>
    <property type="match status" value="1"/>
</dbReference>
<comment type="subcellular location">
    <subcellularLocation>
        <location evidence="6">Cytoplasm</location>
    </subcellularLocation>
</comment>
<comment type="similarity">
    <text evidence="1 6">Belongs to the XseB family.</text>
</comment>
<dbReference type="PANTHER" id="PTHR34137:SF1">
    <property type="entry name" value="EXODEOXYRIBONUCLEASE 7 SMALL SUBUNIT"/>
    <property type="match status" value="1"/>
</dbReference>
<dbReference type="PANTHER" id="PTHR34137">
    <property type="entry name" value="EXODEOXYRIBONUCLEASE 7 SMALL SUBUNIT"/>
    <property type="match status" value="1"/>
</dbReference>
<evidence type="ECO:0000256" key="1">
    <source>
        <dbReference type="ARBA" id="ARBA00009998"/>
    </source>
</evidence>
<gene>
    <name evidence="6" type="primary">xseB</name>
    <name evidence="7" type="ORF">HT102_07065</name>
</gene>
<organism evidence="7 8">
    <name type="scientific">Lolliginicoccus lacisalsi</name>
    <dbReference type="NCBI Taxonomy" id="2742202"/>
    <lineage>
        <taxon>Bacteria</taxon>
        <taxon>Bacillati</taxon>
        <taxon>Actinomycetota</taxon>
        <taxon>Actinomycetes</taxon>
        <taxon>Mycobacteriales</taxon>
        <taxon>Hoyosellaceae</taxon>
        <taxon>Lolliginicoccus</taxon>
    </lineage>
</organism>
<proteinExistence type="inferred from homology"/>
<evidence type="ECO:0000256" key="2">
    <source>
        <dbReference type="ARBA" id="ARBA00022490"/>
    </source>
</evidence>
<dbReference type="RefSeq" id="WP_192038692.1">
    <property type="nucleotide sequence ID" value="NZ_JACYWE010000003.1"/>
</dbReference>
<evidence type="ECO:0000313" key="7">
    <source>
        <dbReference type="EMBL" id="MBD8506240.1"/>
    </source>
</evidence>
<sequence length="96" mass="10451">MSQAEQITPEQIQARPATATLGYERARDELVDIVRVLEQGGLDLDTSITLWERGEQLADRCEEHLSGARNRIETAIAARADADGDGGSTEGDPDKE</sequence>
<evidence type="ECO:0000256" key="3">
    <source>
        <dbReference type="ARBA" id="ARBA00022722"/>
    </source>
</evidence>
<comment type="caution">
    <text evidence="7">The sequence shown here is derived from an EMBL/GenBank/DDBJ whole genome shotgun (WGS) entry which is preliminary data.</text>
</comment>
<keyword evidence="4 6" id="KW-0378">Hydrolase</keyword>
<keyword evidence="8" id="KW-1185">Reference proteome</keyword>
<comment type="catalytic activity">
    <reaction evidence="6">
        <text>Exonucleolytic cleavage in either 5'- to 3'- or 3'- to 5'-direction to yield nucleoside 5'-phosphates.</text>
        <dbReference type="EC" id="3.1.11.6"/>
    </reaction>
</comment>
<keyword evidence="3 6" id="KW-0540">Nuclease</keyword>